<dbReference type="SUPFAM" id="SSF52091">
    <property type="entry name" value="SpoIIaa-like"/>
    <property type="match status" value="1"/>
</dbReference>
<sequence>MSADSLILFFKFRPRLVDTLKGYRINDLRDDAMAGLTVGIVALPLAMAFAIASGVSPQAGIFTAIIAGFLISALGGTNACIGGPTGAFIVILFGIVSKYGFANLMICTFMAGVMLVLMGLLRMGQIIKYFPMPLVIGFTNGIAVMIFLTQMKDFFGLPVAAPSGFFPTVEMLKNHLASFDPATLGLAAASLALILFWPKRLNKFLPSPFVALILATLAAAIMPWDVATIGSKFGGIPQGLPEFRPLTFDLEHFSYLLTPAFTIALLGAIESLLCAVAADQMTGTKHNSNQELIAQGIANMVVPFFGGIPATGAIARTGTNIQNGGKTPVAGIVHAVLLLAVILVAAPLAQYIPLAVLAAILIAVSLKMGDWNWREFRLYPKRDLIVMAVTFGLTVVFDLTVAVQIGLLLAAVFFIQRMAGASGIHRLRPENAQAYARHSIAGKELPEECAAFRVEGALFFGAADRLDLLVEDCGDARVVILQLHRMVLLDATGMMALGALNDRLAAHGKALILCGAGGDAARMVHHARETLHLHPENVQPDLEHSLRRARELLAA</sequence>
<feature type="transmembrane region" description="Helical" evidence="5">
    <location>
        <begin position="64"/>
        <end position="95"/>
    </location>
</feature>
<dbReference type="Pfam" id="PF01740">
    <property type="entry name" value="STAS"/>
    <property type="match status" value="1"/>
</dbReference>
<gene>
    <name evidence="7" type="ORF">LHGZ1_1661</name>
</gene>
<keyword evidence="2 5" id="KW-0812">Transmembrane</keyword>
<dbReference type="InterPro" id="IPR001902">
    <property type="entry name" value="SLC26A/SulP_fam"/>
</dbReference>
<dbReference type="Pfam" id="PF00916">
    <property type="entry name" value="Sulfate_transp"/>
    <property type="match status" value="1"/>
</dbReference>
<dbReference type="InterPro" id="IPR011547">
    <property type="entry name" value="SLC26A/SulP_dom"/>
</dbReference>
<dbReference type="Proteomes" id="UP000197424">
    <property type="component" value="Chromosome"/>
</dbReference>
<dbReference type="CDD" id="cd07042">
    <property type="entry name" value="STAS_SulP_like_sulfate_transporter"/>
    <property type="match status" value="1"/>
</dbReference>
<dbReference type="Gene3D" id="3.30.750.24">
    <property type="entry name" value="STAS domain"/>
    <property type="match status" value="1"/>
</dbReference>
<evidence type="ECO:0000256" key="1">
    <source>
        <dbReference type="ARBA" id="ARBA00004141"/>
    </source>
</evidence>
<accession>A0A248LIL6</accession>
<organism evidence="7 8">
    <name type="scientific">Laribacter hongkongensis</name>
    <dbReference type="NCBI Taxonomy" id="168471"/>
    <lineage>
        <taxon>Bacteria</taxon>
        <taxon>Pseudomonadati</taxon>
        <taxon>Pseudomonadota</taxon>
        <taxon>Betaproteobacteria</taxon>
        <taxon>Neisseriales</taxon>
        <taxon>Aquaspirillaceae</taxon>
        <taxon>Laribacter</taxon>
    </lineage>
</organism>
<comment type="subcellular location">
    <subcellularLocation>
        <location evidence="1">Membrane</location>
        <topology evidence="1">Multi-pass membrane protein</topology>
    </subcellularLocation>
</comment>
<keyword evidence="4 5" id="KW-0472">Membrane</keyword>
<proteinExistence type="predicted"/>
<dbReference type="InterPro" id="IPR036513">
    <property type="entry name" value="STAS_dom_sf"/>
</dbReference>
<protein>
    <submittedName>
        <fullName evidence="7">Putative sulfate permease family protein</fullName>
    </submittedName>
</protein>
<feature type="transmembrane region" description="Helical" evidence="5">
    <location>
        <begin position="209"/>
        <end position="233"/>
    </location>
</feature>
<evidence type="ECO:0000259" key="6">
    <source>
        <dbReference type="PROSITE" id="PS50801"/>
    </source>
</evidence>
<dbReference type="InterPro" id="IPR002645">
    <property type="entry name" value="STAS_dom"/>
</dbReference>
<dbReference type="GO" id="GO:0055085">
    <property type="term" value="P:transmembrane transport"/>
    <property type="evidence" value="ECO:0007669"/>
    <property type="project" value="InterPro"/>
</dbReference>
<feature type="transmembrane region" description="Helical" evidence="5">
    <location>
        <begin position="32"/>
        <end position="52"/>
    </location>
</feature>
<dbReference type="GO" id="GO:0016020">
    <property type="term" value="C:membrane"/>
    <property type="evidence" value="ECO:0007669"/>
    <property type="project" value="UniProtKB-SubCell"/>
</dbReference>
<dbReference type="PROSITE" id="PS50801">
    <property type="entry name" value="STAS"/>
    <property type="match status" value="1"/>
</dbReference>
<reference evidence="8" key="1">
    <citation type="submission" date="2017-06" db="EMBL/GenBank/DDBJ databases">
        <title>Whole genome sequence of Laribacter hongkongensis LHGZ1.</title>
        <authorList>
            <person name="Chen D."/>
            <person name="Wu H."/>
            <person name="Chen J."/>
        </authorList>
    </citation>
    <scope>NUCLEOTIDE SEQUENCE [LARGE SCALE GENOMIC DNA]</scope>
    <source>
        <strain evidence="8">LHGZ1</strain>
    </source>
</reference>
<evidence type="ECO:0000256" key="2">
    <source>
        <dbReference type="ARBA" id="ARBA00022692"/>
    </source>
</evidence>
<dbReference type="PANTHER" id="PTHR11814">
    <property type="entry name" value="SULFATE TRANSPORTER"/>
    <property type="match status" value="1"/>
</dbReference>
<keyword evidence="3 5" id="KW-1133">Transmembrane helix</keyword>
<feature type="transmembrane region" description="Helical" evidence="5">
    <location>
        <begin position="101"/>
        <end position="122"/>
    </location>
</feature>
<dbReference type="EMBL" id="CP022115">
    <property type="protein sequence ID" value="ASJ24492.1"/>
    <property type="molecule type" value="Genomic_DNA"/>
</dbReference>
<dbReference type="RefSeq" id="WP_172622955.1">
    <property type="nucleotide sequence ID" value="NZ_CP022115.1"/>
</dbReference>
<feature type="transmembrane region" description="Helical" evidence="5">
    <location>
        <begin position="335"/>
        <end position="364"/>
    </location>
</feature>
<feature type="transmembrane region" description="Helical" evidence="5">
    <location>
        <begin position="129"/>
        <end position="148"/>
    </location>
</feature>
<evidence type="ECO:0000256" key="3">
    <source>
        <dbReference type="ARBA" id="ARBA00022989"/>
    </source>
</evidence>
<feature type="transmembrane region" description="Helical" evidence="5">
    <location>
        <begin position="297"/>
        <end position="315"/>
    </location>
</feature>
<feature type="transmembrane region" description="Helical" evidence="5">
    <location>
        <begin position="176"/>
        <end position="197"/>
    </location>
</feature>
<evidence type="ECO:0000313" key="7">
    <source>
        <dbReference type="EMBL" id="ASJ24492.1"/>
    </source>
</evidence>
<evidence type="ECO:0000256" key="4">
    <source>
        <dbReference type="ARBA" id="ARBA00023136"/>
    </source>
</evidence>
<feature type="transmembrane region" description="Helical" evidence="5">
    <location>
        <begin position="384"/>
        <end position="415"/>
    </location>
</feature>
<feature type="domain" description="STAS" evidence="6">
    <location>
        <begin position="452"/>
        <end position="549"/>
    </location>
</feature>
<feature type="transmembrane region" description="Helical" evidence="5">
    <location>
        <begin position="253"/>
        <end position="276"/>
    </location>
</feature>
<evidence type="ECO:0000256" key="5">
    <source>
        <dbReference type="SAM" id="Phobius"/>
    </source>
</evidence>
<dbReference type="AlphaFoldDB" id="A0A248LIL6"/>
<evidence type="ECO:0000313" key="8">
    <source>
        <dbReference type="Proteomes" id="UP000197424"/>
    </source>
</evidence>
<name>A0A248LIL6_9NEIS</name>